<feature type="non-terminal residue" evidence="10">
    <location>
        <position position="1"/>
    </location>
</feature>
<dbReference type="InterPro" id="IPR001173">
    <property type="entry name" value="Glyco_trans_2-like"/>
</dbReference>
<accession>A0AAD9K7A0</accession>
<reference evidence="10" key="1">
    <citation type="journal article" date="2023" name="Mol. Biol. Evol.">
        <title>Third-Generation Sequencing Reveals the Adaptive Role of the Epigenome in Three Deep-Sea Polychaetes.</title>
        <authorList>
            <person name="Perez M."/>
            <person name="Aroh O."/>
            <person name="Sun Y."/>
            <person name="Lan Y."/>
            <person name="Juniper S.K."/>
            <person name="Young C.R."/>
            <person name="Angers B."/>
            <person name="Qian P.Y."/>
        </authorList>
    </citation>
    <scope>NUCLEOTIDE SEQUENCE</scope>
    <source>
        <strain evidence="10">P08H-3</strain>
    </source>
</reference>
<comment type="subcellular location">
    <subcellularLocation>
        <location evidence="1 6">Golgi apparatus membrane</location>
        <topology evidence="1 6">Single-pass type II membrane protein</topology>
    </subcellularLocation>
</comment>
<comment type="caution">
    <text evidence="10">The sequence shown here is derived from an EMBL/GenBank/DDBJ whole genome shotgun (WGS) entry which is preliminary data.</text>
</comment>
<proteinExistence type="inferred from homology"/>
<evidence type="ECO:0000256" key="5">
    <source>
        <dbReference type="ARBA" id="ARBA00023157"/>
    </source>
</evidence>
<keyword evidence="11" id="KW-1185">Reference proteome</keyword>
<evidence type="ECO:0000313" key="11">
    <source>
        <dbReference type="Proteomes" id="UP001208570"/>
    </source>
</evidence>
<evidence type="ECO:0000256" key="1">
    <source>
        <dbReference type="ARBA" id="ARBA00004323"/>
    </source>
</evidence>
<name>A0AAD9K7A0_9ANNE</name>
<evidence type="ECO:0000259" key="7">
    <source>
        <dbReference type="Pfam" id="PF00535"/>
    </source>
</evidence>
<evidence type="ECO:0000259" key="9">
    <source>
        <dbReference type="Pfam" id="PF02709"/>
    </source>
</evidence>
<keyword evidence="6" id="KW-0464">Manganese</keyword>
<keyword evidence="5 6" id="KW-1015">Disulfide bond</keyword>
<comment type="cofactor">
    <cofactor evidence="6">
        <name>Mn(2+)</name>
        <dbReference type="ChEBI" id="CHEBI:29035"/>
    </cofactor>
</comment>
<evidence type="ECO:0000259" key="8">
    <source>
        <dbReference type="Pfam" id="PF00652"/>
    </source>
</evidence>
<dbReference type="InterPro" id="IPR027791">
    <property type="entry name" value="Galactosyl_T_C"/>
</dbReference>
<dbReference type="PROSITE" id="PS50231">
    <property type="entry name" value="RICIN_B_LECTIN"/>
    <property type="match status" value="2"/>
</dbReference>
<keyword evidence="6" id="KW-0328">Glycosyltransferase</keyword>
<feature type="domain" description="Galactosyltransferase C-terminal" evidence="9">
    <location>
        <begin position="332"/>
        <end position="402"/>
    </location>
</feature>
<dbReference type="InterPro" id="IPR035992">
    <property type="entry name" value="Ricin_B-like_lectins"/>
</dbReference>
<sequence>MSRKFTITIVFLCTIAFNVFLVWQLDSVLYYGSDVLGRASIWIEEDIALSYDSEMVNPSGSRLSPVVHIRDVSSSGVTSLGRRGCSDNTSRDVECYFSYIHLLEGTNSRRVPQWARLLTIPTSGYHSFNATISDQLGNNREILPDTRDTECHALNYDVILTGLSSAGASVVVIFHNEARSTLLRTIHSVLLRTPEVLLVELILVDDASTFPWLQEALADYVRHIPKTRLIRLGRRRGLMRARLAGAEIGSGQGTGVSGFTYRSKQRLAGTSPLQNISGKCTAIHPNNRQTIVVPQMDVIDWSSFDYWRAAELNYGTFTWDLTFRYRLYPTRLMRTRKNVTEPLATPVMVGCAHAVDRSYFFSSGGYDPDMRIWGGENIEQSFRVWMCGGRVEIVPCSRVGHVFKPKLPYSFVDESREVIQRNLIRTAEVWMDDYGVYFYATQSTITPVDMLSLAKRKHLRNKMKCKSFSWYLEHVIPDLPIPNNQMINFGQLSSMWDSELCLHPDPNTRRLRIIKCVKQELKDHFFYIDISKRFMFREWCVVVLRTAGRSTLELTECPGNATITWHQATNGNLELIHGNRTTCLTLDGNDVTTDTCSQKKTQLWAFSYKFNFKKNWDLQDVLAQRLMPPRSAVYFGWLRHIASHRCFSVHDNFEHVMMPCDEQAEFEQILRLDEDETLRYKNICIAAPKILNTTRIDINIIKCEPNSLSGHIKWQYNAQTRQMK</sequence>
<dbReference type="InterPro" id="IPR029044">
    <property type="entry name" value="Nucleotide-diphossugar_trans"/>
</dbReference>
<gene>
    <name evidence="10" type="ORF">LSH36_43g06095</name>
</gene>
<dbReference type="SUPFAM" id="SSF50370">
    <property type="entry name" value="Ricin B-like lectins"/>
    <property type="match status" value="2"/>
</dbReference>
<feature type="domain" description="Glycosyltransferase 2-like" evidence="7">
    <location>
        <begin position="169"/>
        <end position="251"/>
    </location>
</feature>
<dbReference type="GO" id="GO:0004653">
    <property type="term" value="F:polypeptide N-acetylgalactosaminyltransferase activity"/>
    <property type="evidence" value="ECO:0007669"/>
    <property type="project" value="TreeGrafter"/>
</dbReference>
<dbReference type="GO" id="GO:0000139">
    <property type="term" value="C:Golgi membrane"/>
    <property type="evidence" value="ECO:0007669"/>
    <property type="project" value="UniProtKB-SubCell"/>
</dbReference>
<dbReference type="AlphaFoldDB" id="A0AAD9K7A0"/>
<evidence type="ECO:0000313" key="10">
    <source>
        <dbReference type="EMBL" id="KAK2166052.1"/>
    </source>
</evidence>
<comment type="similarity">
    <text evidence="6">Belongs to the glycosyltransferase 2 family. GalNAc-T subfamily.</text>
</comment>
<dbReference type="Proteomes" id="UP001208570">
    <property type="component" value="Unassembled WGS sequence"/>
</dbReference>
<dbReference type="Gene3D" id="2.80.10.50">
    <property type="match status" value="2"/>
</dbReference>
<organism evidence="10 11">
    <name type="scientific">Paralvinella palmiformis</name>
    <dbReference type="NCBI Taxonomy" id="53620"/>
    <lineage>
        <taxon>Eukaryota</taxon>
        <taxon>Metazoa</taxon>
        <taxon>Spiralia</taxon>
        <taxon>Lophotrochozoa</taxon>
        <taxon>Annelida</taxon>
        <taxon>Polychaeta</taxon>
        <taxon>Sedentaria</taxon>
        <taxon>Canalipalpata</taxon>
        <taxon>Terebellida</taxon>
        <taxon>Terebelliformia</taxon>
        <taxon>Alvinellidae</taxon>
        <taxon>Paralvinella</taxon>
    </lineage>
</organism>
<dbReference type="Pfam" id="PF00535">
    <property type="entry name" value="Glycos_transf_2"/>
    <property type="match status" value="1"/>
</dbReference>
<evidence type="ECO:0000256" key="6">
    <source>
        <dbReference type="RuleBase" id="RU361242"/>
    </source>
</evidence>
<dbReference type="SUPFAM" id="SSF53448">
    <property type="entry name" value="Nucleotide-diphospho-sugar transferases"/>
    <property type="match status" value="1"/>
</dbReference>
<dbReference type="EC" id="2.4.1.-" evidence="6"/>
<dbReference type="PANTHER" id="PTHR11675:SF119">
    <property type="entry name" value="POLYPEPTIDE N-ACETYLGALACTOSAMINYLTRANSFERASE 2"/>
    <property type="match status" value="1"/>
</dbReference>
<evidence type="ECO:0000256" key="2">
    <source>
        <dbReference type="ARBA" id="ARBA00022679"/>
    </source>
</evidence>
<dbReference type="Gene3D" id="3.90.550.10">
    <property type="entry name" value="Spore Coat Polysaccharide Biosynthesis Protein SpsA, Chain A"/>
    <property type="match status" value="1"/>
</dbReference>
<dbReference type="PANTHER" id="PTHR11675">
    <property type="entry name" value="N-ACETYLGALACTOSAMINYLTRANSFERASE"/>
    <property type="match status" value="1"/>
</dbReference>
<dbReference type="GO" id="GO:0006493">
    <property type="term" value="P:protein O-linked glycosylation"/>
    <property type="evidence" value="ECO:0007669"/>
    <property type="project" value="TreeGrafter"/>
</dbReference>
<keyword evidence="3 6" id="KW-0430">Lectin</keyword>
<evidence type="ECO:0000256" key="4">
    <source>
        <dbReference type="ARBA" id="ARBA00023034"/>
    </source>
</evidence>
<feature type="domain" description="Ricin B lectin" evidence="8">
    <location>
        <begin position="489"/>
        <end position="604"/>
    </location>
</feature>
<keyword evidence="4 6" id="KW-0333">Golgi apparatus</keyword>
<dbReference type="EMBL" id="JAODUP010000043">
    <property type="protein sequence ID" value="KAK2166052.1"/>
    <property type="molecule type" value="Genomic_DNA"/>
</dbReference>
<protein>
    <recommendedName>
        <fullName evidence="6">Polypeptide N-acetylgalactosaminyltransferase</fullName>
        <ecNumber evidence="6">2.4.1.-</ecNumber>
    </recommendedName>
    <alternativeName>
        <fullName evidence="6">Protein-UDP acetylgalactosaminyltransferase</fullName>
    </alternativeName>
</protein>
<dbReference type="GO" id="GO:0030246">
    <property type="term" value="F:carbohydrate binding"/>
    <property type="evidence" value="ECO:0007669"/>
    <property type="project" value="UniProtKB-KW"/>
</dbReference>
<dbReference type="Pfam" id="PF00652">
    <property type="entry name" value="Ricin_B_lectin"/>
    <property type="match status" value="1"/>
</dbReference>
<dbReference type="InterPro" id="IPR000772">
    <property type="entry name" value="Ricin_B_lectin"/>
</dbReference>
<evidence type="ECO:0000256" key="3">
    <source>
        <dbReference type="ARBA" id="ARBA00022734"/>
    </source>
</evidence>
<comment type="pathway">
    <text evidence="6">Protein modification; protein glycosylation.</text>
</comment>
<keyword evidence="2 6" id="KW-0808">Transferase</keyword>
<dbReference type="Pfam" id="PF02709">
    <property type="entry name" value="Glyco_transf_7C"/>
    <property type="match status" value="1"/>
</dbReference>